<keyword evidence="7" id="KW-1185">Reference proteome</keyword>
<reference evidence="6 7" key="1">
    <citation type="submission" date="2017-03" db="EMBL/GenBank/DDBJ databases">
        <title>Genome sequence of Clostridium oryzae DSM 28571.</title>
        <authorList>
            <person name="Poehlein A."/>
            <person name="Daniel R."/>
        </authorList>
    </citation>
    <scope>NUCLEOTIDE SEQUENCE [LARGE SCALE GENOMIC DNA]</scope>
    <source>
        <strain evidence="6 7">DSM 28571</strain>
    </source>
</reference>
<dbReference type="InterPro" id="IPR011703">
    <property type="entry name" value="ATPase_AAA-3"/>
</dbReference>
<dbReference type="RefSeq" id="WP_139376053.1">
    <property type="nucleotide sequence ID" value="NZ_MZGV01000035.1"/>
</dbReference>
<dbReference type="FunFam" id="3.40.50.300:FF:000640">
    <property type="entry name" value="MoxR family ATPase"/>
    <property type="match status" value="1"/>
</dbReference>
<organism evidence="6 7">
    <name type="scientific">Clostridium oryzae</name>
    <dbReference type="NCBI Taxonomy" id="1450648"/>
    <lineage>
        <taxon>Bacteria</taxon>
        <taxon>Bacillati</taxon>
        <taxon>Bacillota</taxon>
        <taxon>Clostridia</taxon>
        <taxon>Eubacteriales</taxon>
        <taxon>Clostridiaceae</taxon>
        <taxon>Clostridium</taxon>
    </lineage>
</organism>
<name>A0A1V4IJC7_9CLOT</name>
<comment type="caution">
    <text evidence="6">The sequence shown here is derived from an EMBL/GenBank/DDBJ whole genome shotgun (WGS) entry which is preliminary data.</text>
</comment>
<sequence>MSMEKIKALSEKVRDNVSKIIIGKEGIIDIIMTSIIAGGHVLLEDVPGTGKTMMAKSFAKSIGGDFKRIQFTPDLLPSDLTGINYYNQKLGEFVVRRGPIFTNILLADEINRATPRTQSALLECMEEKQISIDGTTYELNKPFIVIATENPVETQGTFMLPEAQLDRFFVKLSMGYPSVSEGKEIFKRFILDNPIEKIFEVCTKDEIIEASKEFKKVHVSDEIMEYMLKIVEATHSREELVLGVSPRGSLALLKACQSYAAINGRDYVTPEDVKYMSPFVLSHRIIVKDSMRVKRLSSEDIMKNIIESVNVPVENWNKNN</sequence>
<evidence type="ECO:0000259" key="4">
    <source>
        <dbReference type="Pfam" id="PF07726"/>
    </source>
</evidence>
<dbReference type="InterPro" id="IPR041628">
    <property type="entry name" value="ChlI/MoxR_AAA_lid"/>
</dbReference>
<evidence type="ECO:0000259" key="5">
    <source>
        <dbReference type="Pfam" id="PF17863"/>
    </source>
</evidence>
<evidence type="ECO:0000256" key="1">
    <source>
        <dbReference type="ARBA" id="ARBA00022741"/>
    </source>
</evidence>
<dbReference type="GO" id="GO:0005524">
    <property type="term" value="F:ATP binding"/>
    <property type="evidence" value="ECO:0007669"/>
    <property type="project" value="UniProtKB-KW"/>
</dbReference>
<dbReference type="EMBL" id="MZGV01000035">
    <property type="protein sequence ID" value="OPJ60108.1"/>
    <property type="molecule type" value="Genomic_DNA"/>
</dbReference>
<keyword evidence="1" id="KW-0547">Nucleotide-binding</keyword>
<evidence type="ECO:0000313" key="7">
    <source>
        <dbReference type="Proteomes" id="UP000190080"/>
    </source>
</evidence>
<dbReference type="PANTHER" id="PTHR42759:SF5">
    <property type="entry name" value="METHANOL DEHYDROGENASE REGULATOR"/>
    <property type="match status" value="1"/>
</dbReference>
<proteinExistence type="inferred from homology"/>
<evidence type="ECO:0000313" key="6">
    <source>
        <dbReference type="EMBL" id="OPJ60108.1"/>
    </source>
</evidence>
<dbReference type="STRING" id="1450648.CLORY_29710"/>
<dbReference type="SUPFAM" id="SSF52540">
    <property type="entry name" value="P-loop containing nucleoside triphosphate hydrolases"/>
    <property type="match status" value="1"/>
</dbReference>
<dbReference type="PIRSF" id="PIRSF002849">
    <property type="entry name" value="AAA_ATPase_chaperone_MoxR_prd"/>
    <property type="match status" value="1"/>
</dbReference>
<evidence type="ECO:0000256" key="3">
    <source>
        <dbReference type="ARBA" id="ARBA00061607"/>
    </source>
</evidence>
<evidence type="ECO:0000256" key="2">
    <source>
        <dbReference type="ARBA" id="ARBA00022840"/>
    </source>
</evidence>
<dbReference type="Proteomes" id="UP000190080">
    <property type="component" value="Unassembled WGS sequence"/>
</dbReference>
<feature type="domain" description="ATPase AAA-3" evidence="4">
    <location>
        <begin position="40"/>
        <end position="169"/>
    </location>
</feature>
<dbReference type="Gene3D" id="1.10.8.80">
    <property type="entry name" value="Magnesium chelatase subunit I, C-Terminal domain"/>
    <property type="match status" value="1"/>
</dbReference>
<dbReference type="PANTHER" id="PTHR42759">
    <property type="entry name" value="MOXR FAMILY PROTEIN"/>
    <property type="match status" value="1"/>
</dbReference>
<dbReference type="InterPro" id="IPR050764">
    <property type="entry name" value="CbbQ/NirQ/NorQ/GpvN"/>
</dbReference>
<protein>
    <submittedName>
        <fullName evidence="6">Replication factor C small subunit</fullName>
    </submittedName>
</protein>
<dbReference type="Pfam" id="PF17863">
    <property type="entry name" value="AAA_lid_2"/>
    <property type="match status" value="1"/>
</dbReference>
<keyword evidence="2" id="KW-0067">ATP-binding</keyword>
<dbReference type="Gene3D" id="3.40.50.300">
    <property type="entry name" value="P-loop containing nucleotide triphosphate hydrolases"/>
    <property type="match status" value="1"/>
</dbReference>
<accession>A0A1V4IJC7</accession>
<gene>
    <name evidence="6" type="ORF">CLORY_29710</name>
</gene>
<dbReference type="OrthoDB" id="9808397at2"/>
<dbReference type="Pfam" id="PF07726">
    <property type="entry name" value="AAA_3"/>
    <property type="match status" value="1"/>
</dbReference>
<feature type="domain" description="ChlI/MoxR AAA lid" evidence="5">
    <location>
        <begin position="233"/>
        <end position="303"/>
    </location>
</feature>
<dbReference type="GO" id="GO:0016887">
    <property type="term" value="F:ATP hydrolysis activity"/>
    <property type="evidence" value="ECO:0007669"/>
    <property type="project" value="InterPro"/>
</dbReference>
<comment type="similarity">
    <text evidence="3">Belongs to the MoxR family.</text>
</comment>
<dbReference type="AlphaFoldDB" id="A0A1V4IJC7"/>
<dbReference type="InterPro" id="IPR027417">
    <property type="entry name" value="P-loop_NTPase"/>
</dbReference>